<comment type="caution">
    <text evidence="1">The sequence shown here is derived from an EMBL/GenBank/DDBJ whole genome shotgun (WGS) entry which is preliminary data.</text>
</comment>
<protein>
    <submittedName>
        <fullName evidence="1">Uncharacterized protein</fullName>
    </submittedName>
</protein>
<name>A0AC60NU88_IXOPE</name>
<evidence type="ECO:0000313" key="1">
    <source>
        <dbReference type="EMBL" id="KAG0410672.1"/>
    </source>
</evidence>
<organism evidence="1 2">
    <name type="scientific">Ixodes persulcatus</name>
    <name type="common">Taiga tick</name>
    <dbReference type="NCBI Taxonomy" id="34615"/>
    <lineage>
        <taxon>Eukaryota</taxon>
        <taxon>Metazoa</taxon>
        <taxon>Ecdysozoa</taxon>
        <taxon>Arthropoda</taxon>
        <taxon>Chelicerata</taxon>
        <taxon>Arachnida</taxon>
        <taxon>Acari</taxon>
        <taxon>Parasitiformes</taxon>
        <taxon>Ixodida</taxon>
        <taxon>Ixodoidea</taxon>
        <taxon>Ixodidae</taxon>
        <taxon>Ixodinae</taxon>
        <taxon>Ixodes</taxon>
    </lineage>
</organism>
<gene>
    <name evidence="1" type="ORF">HPB47_012212</name>
</gene>
<accession>A0AC60NU88</accession>
<sequence>MVNGNTQRAKIGKDERKVAGGSDGQNQDTLQAAIDAVEDYVTPGGLACSPQKSELLLFKPVRAKELPSDIELYSRGVRIPAVKSIRVHGLRIQADGNNYETINSLKA</sequence>
<proteinExistence type="predicted"/>
<dbReference type="Proteomes" id="UP000805193">
    <property type="component" value="Unassembled WGS sequence"/>
</dbReference>
<reference evidence="1 2" key="1">
    <citation type="journal article" date="2020" name="Cell">
        <title>Large-Scale Comparative Analyses of Tick Genomes Elucidate Their Genetic Diversity and Vector Capacities.</title>
        <authorList>
            <consortium name="Tick Genome and Microbiome Consortium (TIGMIC)"/>
            <person name="Jia N."/>
            <person name="Wang J."/>
            <person name="Shi W."/>
            <person name="Du L."/>
            <person name="Sun Y."/>
            <person name="Zhan W."/>
            <person name="Jiang J.F."/>
            <person name="Wang Q."/>
            <person name="Zhang B."/>
            <person name="Ji P."/>
            <person name="Bell-Sakyi L."/>
            <person name="Cui X.M."/>
            <person name="Yuan T.T."/>
            <person name="Jiang B.G."/>
            <person name="Yang W.F."/>
            <person name="Lam T.T."/>
            <person name="Chang Q.C."/>
            <person name="Ding S.J."/>
            <person name="Wang X.J."/>
            <person name="Zhu J.G."/>
            <person name="Ruan X.D."/>
            <person name="Zhao L."/>
            <person name="Wei J.T."/>
            <person name="Ye R.Z."/>
            <person name="Que T.C."/>
            <person name="Du C.H."/>
            <person name="Zhou Y.H."/>
            <person name="Cheng J.X."/>
            <person name="Dai P.F."/>
            <person name="Guo W.B."/>
            <person name="Han X.H."/>
            <person name="Huang E.J."/>
            <person name="Li L.F."/>
            <person name="Wei W."/>
            <person name="Gao Y.C."/>
            <person name="Liu J.Z."/>
            <person name="Shao H.Z."/>
            <person name="Wang X."/>
            <person name="Wang C.C."/>
            <person name="Yang T.C."/>
            <person name="Huo Q.B."/>
            <person name="Li W."/>
            <person name="Chen H.Y."/>
            <person name="Chen S.E."/>
            <person name="Zhou L.G."/>
            <person name="Ni X.B."/>
            <person name="Tian J.H."/>
            <person name="Sheng Y."/>
            <person name="Liu T."/>
            <person name="Pan Y.S."/>
            <person name="Xia L.Y."/>
            <person name="Li J."/>
            <person name="Zhao F."/>
            <person name="Cao W.C."/>
        </authorList>
    </citation>
    <scope>NUCLEOTIDE SEQUENCE [LARGE SCALE GENOMIC DNA]</scope>
    <source>
        <strain evidence="1">Iper-2018</strain>
    </source>
</reference>
<evidence type="ECO:0000313" key="2">
    <source>
        <dbReference type="Proteomes" id="UP000805193"/>
    </source>
</evidence>
<dbReference type="EMBL" id="JABSTQ010011500">
    <property type="protein sequence ID" value="KAG0410672.1"/>
    <property type="molecule type" value="Genomic_DNA"/>
</dbReference>
<keyword evidence="2" id="KW-1185">Reference proteome</keyword>